<feature type="region of interest" description="Disordered" evidence="3">
    <location>
        <begin position="749"/>
        <end position="768"/>
    </location>
</feature>
<dbReference type="InterPro" id="IPR036249">
    <property type="entry name" value="Thioredoxin-like_sf"/>
</dbReference>
<dbReference type="PROSITE" id="PS50005">
    <property type="entry name" value="TPR"/>
    <property type="match status" value="1"/>
</dbReference>
<evidence type="ECO:0000256" key="3">
    <source>
        <dbReference type="SAM" id="MobiDB-lite"/>
    </source>
</evidence>
<feature type="region of interest" description="Disordered" evidence="3">
    <location>
        <begin position="337"/>
        <end position="356"/>
    </location>
</feature>
<sequence length="801" mass="87902">MGTTTQRTQSGSWTSYVIPPIILGGIGGVAYLIHYNDERRVILKGDAVNCGINSTKGPVIGGPFNLIDTEGRSISEHNLLGNWVLLYFGYTSSPDVGPAEVEKMSKAVNILESKQDLKVLPVFVTIDPQRDNPSQLRAYLKVAAIKDMAREYRVYYKKVEEDGDDYLVDSSHNIANSPERSGCGLFNGFFGRRWPQRSRSTGSLSTAEPVTDGIPRSSSPSSRRRRGTSNDPPPVEASRDSCEKPGDRVIARPGANHQRVKAQYGLNQQQPQVPTVVRSAPTSQGYVQSRKVPQASLGISGELESMLAEHQKPKGNGFVRASSGNVMLYGNLGNLRQPSGSNVHDQTSYSSSSYSSNGNLYPNSVMGNVVKKQEDLSQKPASLCRALSTRMDPEQLKIMGNEDYKNGNFEEALALYDAAIAIDPKKASYRSNKSAALTALGRLLEAVFECREATKIEPHYQRAHNRLATLNLRLGETEKAMYHFKCAGADADPDVLTKAKNVQAHLNRCTDAKRQRDWNGLLRESNLAISAGADTAPLIYALKAEALLKLNRHQEADEVLTKGPNFSVDESTKFFGPIGQASLLVIRAQVDMAAGRFEDAVAAAQRAARLDVNNNEANKVSQKTGAVAAARSRGNELFKASRHVEACNAYGEGLEYDPYNAILLSNRAACRSKLEQFERAIDDCNAALRVRPSYSKARLRRADCYAKCGKLEASLQDYEILYKENPDNEEVVKAMKEVQIRLKRQSGGSLDINNSNAGHGSDRDDAYAPQKVTPISSEKQFRNCITAPGSDVLTRPYTYTD</sequence>
<dbReference type="Gene3D" id="1.25.40.10">
    <property type="entry name" value="Tetratricopeptide repeat domain"/>
    <property type="match status" value="1"/>
</dbReference>
<feature type="compositionally biased region" description="Polar residues" evidence="3">
    <location>
        <begin position="337"/>
        <end position="347"/>
    </location>
</feature>
<dbReference type="EMBL" id="LNRQ01000004">
    <property type="protein sequence ID" value="KZM98406.1"/>
    <property type="molecule type" value="Genomic_DNA"/>
</dbReference>
<dbReference type="Pfam" id="PF13432">
    <property type="entry name" value="TPR_16"/>
    <property type="match status" value="2"/>
</dbReference>
<dbReference type="SMART" id="SM00028">
    <property type="entry name" value="TPR"/>
    <property type="match status" value="7"/>
</dbReference>
<proteinExistence type="inferred from homology"/>
<dbReference type="STRING" id="79200.A0A165XQ61"/>
<comment type="caution">
    <text evidence="4">The sequence shown here is derived from an EMBL/GenBank/DDBJ whole genome shotgun (WGS) entry which is preliminary data.</text>
</comment>
<dbReference type="InterPro" id="IPR019734">
    <property type="entry name" value="TPR_rpt"/>
</dbReference>
<dbReference type="Gramene" id="KZM98406">
    <property type="protein sequence ID" value="KZM98406"/>
    <property type="gene ID" value="DCAR_014232"/>
</dbReference>
<comment type="similarity">
    <text evidence="1">Belongs to the SCO1/2 family.</text>
</comment>
<accession>A0A165XQ61</accession>
<dbReference type="SUPFAM" id="SSF48452">
    <property type="entry name" value="TPR-like"/>
    <property type="match status" value="2"/>
</dbReference>
<feature type="repeat" description="TPR" evidence="2">
    <location>
        <begin position="393"/>
        <end position="426"/>
    </location>
</feature>
<dbReference type="SUPFAM" id="SSF52833">
    <property type="entry name" value="Thioredoxin-like"/>
    <property type="match status" value="1"/>
</dbReference>
<dbReference type="AlphaFoldDB" id="A0A165XQ61"/>
<evidence type="ECO:0000313" key="4">
    <source>
        <dbReference type="EMBL" id="KZM98406.1"/>
    </source>
</evidence>
<gene>
    <name evidence="4" type="ORF">DCAR_014232</name>
</gene>
<feature type="compositionally biased region" description="Polar residues" evidence="3">
    <location>
        <begin position="197"/>
        <end position="208"/>
    </location>
</feature>
<dbReference type="Pfam" id="PF02630">
    <property type="entry name" value="SCO1-SenC"/>
    <property type="match status" value="1"/>
</dbReference>
<evidence type="ECO:0000256" key="1">
    <source>
        <dbReference type="ARBA" id="ARBA00010996"/>
    </source>
</evidence>
<feature type="compositionally biased region" description="Polar residues" evidence="3">
    <location>
        <begin position="749"/>
        <end position="758"/>
    </location>
</feature>
<dbReference type="GO" id="GO:0005737">
    <property type="term" value="C:cytoplasm"/>
    <property type="evidence" value="ECO:0007669"/>
    <property type="project" value="TreeGrafter"/>
</dbReference>
<dbReference type="InterPro" id="IPR011990">
    <property type="entry name" value="TPR-like_helical_dom_sf"/>
</dbReference>
<dbReference type="FunFam" id="3.40.30.10:FF:000013">
    <property type="entry name" value="Blast:Protein SCO1 homolog, mitochondrial"/>
    <property type="match status" value="1"/>
</dbReference>
<name>A0A165XQ61_DAUCS</name>
<dbReference type="CDD" id="cd02968">
    <property type="entry name" value="SCO"/>
    <property type="match status" value="1"/>
</dbReference>
<reference evidence="4" key="1">
    <citation type="journal article" date="2016" name="Nat. Genet.">
        <title>A high-quality carrot genome assembly provides new insights into carotenoid accumulation and asterid genome evolution.</title>
        <authorList>
            <person name="Iorizzo M."/>
            <person name="Ellison S."/>
            <person name="Senalik D."/>
            <person name="Zeng P."/>
            <person name="Satapoomin P."/>
            <person name="Huang J."/>
            <person name="Bowman M."/>
            <person name="Iovene M."/>
            <person name="Sanseverino W."/>
            <person name="Cavagnaro P."/>
            <person name="Yildiz M."/>
            <person name="Macko-Podgorni A."/>
            <person name="Moranska E."/>
            <person name="Grzebelus E."/>
            <person name="Grzebelus D."/>
            <person name="Ashrafi H."/>
            <person name="Zheng Z."/>
            <person name="Cheng S."/>
            <person name="Spooner D."/>
            <person name="Van Deynze A."/>
            <person name="Simon P."/>
        </authorList>
    </citation>
    <scope>NUCLEOTIDE SEQUENCE [LARGE SCALE GENOMIC DNA]</scope>
    <source>
        <tissue evidence="4">Leaf</tissue>
    </source>
</reference>
<feature type="compositionally biased region" description="Basic and acidic residues" evidence="3">
    <location>
        <begin position="237"/>
        <end position="250"/>
    </location>
</feature>
<dbReference type="PANTHER" id="PTHR46050:SF7">
    <property type="entry name" value="TETRATRICOPEPTIDE REPEAT (TPR)-LIKE SUPERFAMILY PROTEIN"/>
    <property type="match status" value="1"/>
</dbReference>
<dbReference type="PANTHER" id="PTHR46050">
    <property type="entry name" value="TPR REPEAT-CONTAINING THIOREDOXIN"/>
    <property type="match status" value="1"/>
</dbReference>
<feature type="region of interest" description="Disordered" evidence="3">
    <location>
        <begin position="196"/>
        <end position="250"/>
    </location>
</feature>
<dbReference type="Gene3D" id="3.40.30.10">
    <property type="entry name" value="Glutaredoxin"/>
    <property type="match status" value="1"/>
</dbReference>
<dbReference type="InterPro" id="IPR044534">
    <property type="entry name" value="TTL1-4"/>
</dbReference>
<evidence type="ECO:0000256" key="2">
    <source>
        <dbReference type="PROSITE-ProRule" id="PRU00339"/>
    </source>
</evidence>
<dbReference type="InterPro" id="IPR003782">
    <property type="entry name" value="SCO1/SenC"/>
</dbReference>
<keyword evidence="2" id="KW-0802">TPR repeat</keyword>
<organism evidence="4">
    <name type="scientific">Daucus carota subsp. sativus</name>
    <name type="common">Carrot</name>
    <dbReference type="NCBI Taxonomy" id="79200"/>
    <lineage>
        <taxon>Eukaryota</taxon>
        <taxon>Viridiplantae</taxon>
        <taxon>Streptophyta</taxon>
        <taxon>Embryophyta</taxon>
        <taxon>Tracheophyta</taxon>
        <taxon>Spermatophyta</taxon>
        <taxon>Magnoliopsida</taxon>
        <taxon>eudicotyledons</taxon>
        <taxon>Gunneridae</taxon>
        <taxon>Pentapetalae</taxon>
        <taxon>asterids</taxon>
        <taxon>campanulids</taxon>
        <taxon>Apiales</taxon>
        <taxon>Apiaceae</taxon>
        <taxon>Apioideae</taxon>
        <taxon>Scandiceae</taxon>
        <taxon>Daucinae</taxon>
        <taxon>Daucus</taxon>
        <taxon>Daucus sect. Daucus</taxon>
    </lineage>
</organism>
<protein>
    <submittedName>
        <fullName evidence="4">Uncharacterized protein</fullName>
    </submittedName>
</protein>